<protein>
    <submittedName>
        <fullName evidence="2">DDX5 isoform 19</fullName>
    </submittedName>
</protein>
<dbReference type="PANTHER" id="PTHR47958">
    <property type="entry name" value="ATP-DEPENDENT RNA HELICASE DBP3"/>
    <property type="match status" value="1"/>
</dbReference>
<proteinExistence type="predicted"/>
<dbReference type="GO" id="GO:0005524">
    <property type="term" value="F:ATP binding"/>
    <property type="evidence" value="ECO:0007669"/>
    <property type="project" value="InterPro"/>
</dbReference>
<reference evidence="2" key="1">
    <citation type="submission" date="2017-12" db="EMBL/GenBank/DDBJ databases">
        <title>High-resolution comparative analysis of great ape genomes.</title>
        <authorList>
            <person name="Pollen A."/>
            <person name="Hastie A."/>
            <person name="Hormozdiari F."/>
            <person name="Dougherty M."/>
            <person name="Liu R."/>
            <person name="Chaisson M."/>
            <person name="Hoppe E."/>
            <person name="Hill C."/>
            <person name="Pang A."/>
            <person name="Hillier L."/>
            <person name="Baker C."/>
            <person name="Armstrong J."/>
            <person name="Shendure J."/>
            <person name="Paten B."/>
            <person name="Wilson R."/>
            <person name="Chao H."/>
            <person name="Schneider V."/>
            <person name="Ventura M."/>
            <person name="Kronenberg Z."/>
            <person name="Murali S."/>
            <person name="Gordon D."/>
            <person name="Cantsilieris S."/>
            <person name="Munson K."/>
            <person name="Nelson B."/>
            <person name="Raja A."/>
            <person name="Underwood J."/>
            <person name="Diekhans M."/>
            <person name="Fiddes I."/>
            <person name="Haussler D."/>
            <person name="Eichler E."/>
        </authorList>
    </citation>
    <scope>NUCLEOTIDE SEQUENCE [LARGE SCALE GENOMIC DNA]</scope>
    <source>
        <strain evidence="2">Yerkes chimp pedigree #C0471</strain>
    </source>
</reference>
<name>A0A2J8QY76_PANTR</name>
<comment type="caution">
    <text evidence="2">The sequence shown here is derived from an EMBL/GenBank/DDBJ whole genome shotgun (WGS) entry which is preliminary data.</text>
</comment>
<accession>A0A2J8QY76</accession>
<dbReference type="InterPro" id="IPR011545">
    <property type="entry name" value="DEAD/DEAH_box_helicase_dom"/>
</dbReference>
<dbReference type="GO" id="GO:0003676">
    <property type="term" value="F:nucleic acid binding"/>
    <property type="evidence" value="ECO:0007669"/>
    <property type="project" value="InterPro"/>
</dbReference>
<dbReference type="SUPFAM" id="SSF52540">
    <property type="entry name" value="P-loop containing nucleoside triphosphate hydrolases"/>
    <property type="match status" value="1"/>
</dbReference>
<dbReference type="InterPro" id="IPR027417">
    <property type="entry name" value="P-loop_NTPase"/>
</dbReference>
<sequence>MDVIARQNFTEPTAIQAQGWPVALSGLDMVGVAQTGSGKTLSYLLP</sequence>
<organism evidence="2">
    <name type="scientific">Pan troglodytes</name>
    <name type="common">Chimpanzee</name>
    <dbReference type="NCBI Taxonomy" id="9598"/>
    <lineage>
        <taxon>Eukaryota</taxon>
        <taxon>Metazoa</taxon>
        <taxon>Chordata</taxon>
        <taxon>Craniata</taxon>
        <taxon>Vertebrata</taxon>
        <taxon>Euteleostomi</taxon>
        <taxon>Mammalia</taxon>
        <taxon>Eutheria</taxon>
        <taxon>Euarchontoglires</taxon>
        <taxon>Primates</taxon>
        <taxon>Haplorrhini</taxon>
        <taxon>Catarrhini</taxon>
        <taxon>Hominidae</taxon>
        <taxon>Pan</taxon>
    </lineage>
</organism>
<dbReference type="SMR" id="A0A2J8QY76"/>
<evidence type="ECO:0000259" key="1">
    <source>
        <dbReference type="Pfam" id="PF00270"/>
    </source>
</evidence>
<dbReference type="Pfam" id="PF00270">
    <property type="entry name" value="DEAD"/>
    <property type="match status" value="1"/>
</dbReference>
<dbReference type="Gene3D" id="3.40.50.300">
    <property type="entry name" value="P-loop containing nucleotide triphosphate hydrolases"/>
    <property type="match status" value="1"/>
</dbReference>
<dbReference type="AlphaFoldDB" id="A0A2J8QY76"/>
<feature type="domain" description="DEAD/DEAH-box helicase" evidence="1">
    <location>
        <begin position="13"/>
        <end position="46"/>
    </location>
</feature>
<gene>
    <name evidence="2" type="ORF">CK820_G0011580</name>
</gene>
<dbReference type="EMBL" id="NBAG03000001">
    <property type="protein sequence ID" value="PNJ01218.1"/>
    <property type="molecule type" value="Genomic_DNA"/>
</dbReference>
<feature type="non-terminal residue" evidence="2">
    <location>
        <position position="46"/>
    </location>
</feature>
<evidence type="ECO:0000313" key="2">
    <source>
        <dbReference type="EMBL" id="PNJ01218.1"/>
    </source>
</evidence>